<protein>
    <recommendedName>
        <fullName evidence="4 10">4-alpha-glucanotransferase</fullName>
        <ecNumber evidence="3 10">2.4.1.25</ecNumber>
    </recommendedName>
    <alternativeName>
        <fullName evidence="8 10">Amylomaltase</fullName>
    </alternativeName>
    <alternativeName>
        <fullName evidence="9 10">Disproportionating enzyme</fullName>
    </alternativeName>
</protein>
<dbReference type="OrthoDB" id="9811841at2"/>
<dbReference type="Pfam" id="PF02446">
    <property type="entry name" value="Glyco_hydro_77"/>
    <property type="match status" value="1"/>
</dbReference>
<dbReference type="PANTHER" id="PTHR32438:SF5">
    <property type="entry name" value="4-ALPHA-GLUCANOTRANSFERASE DPE1, CHLOROPLASTIC_AMYLOPLASTIC"/>
    <property type="match status" value="1"/>
</dbReference>
<evidence type="ECO:0000256" key="4">
    <source>
        <dbReference type="ARBA" id="ARBA00020295"/>
    </source>
</evidence>
<dbReference type="SUPFAM" id="SSF51445">
    <property type="entry name" value="(Trans)glycosidases"/>
    <property type="match status" value="1"/>
</dbReference>
<dbReference type="AlphaFoldDB" id="A0A110A6Y8"/>
<reference evidence="12" key="3">
    <citation type="submission" date="2016-11" db="EMBL/GenBank/DDBJ databases">
        <authorList>
            <person name="Varghese N."/>
            <person name="Submissions S."/>
        </authorList>
    </citation>
    <scope>NUCLEOTIDE SEQUENCE</scope>
    <source>
        <strain evidence="12">DSM 1682</strain>
    </source>
</reference>
<dbReference type="Proteomes" id="UP000184204">
    <property type="component" value="Unassembled WGS sequence"/>
</dbReference>
<dbReference type="Proteomes" id="UP000068026">
    <property type="component" value="Chromosome"/>
</dbReference>
<dbReference type="NCBIfam" id="TIGR00217">
    <property type="entry name" value="malQ"/>
    <property type="match status" value="1"/>
</dbReference>
<comment type="catalytic activity">
    <reaction evidence="1 10">
        <text>Transfers a segment of a (1-&gt;4)-alpha-D-glucan to a new position in an acceptor, which may be glucose or a (1-&gt;4)-alpha-D-glucan.</text>
        <dbReference type="EC" id="2.4.1.25"/>
    </reaction>
</comment>
<evidence type="ECO:0000313" key="13">
    <source>
        <dbReference type="Proteomes" id="UP000068026"/>
    </source>
</evidence>
<reference evidence="14" key="4">
    <citation type="submission" date="2016-11" db="EMBL/GenBank/DDBJ databases">
        <authorList>
            <person name="Jaros S."/>
            <person name="Januszkiewicz K."/>
            <person name="Wedrychowicz H."/>
        </authorList>
    </citation>
    <scope>NUCLEOTIDE SEQUENCE [LARGE SCALE GENOMIC DNA]</scope>
    <source>
        <strain evidence="14">DSM 1682</strain>
    </source>
</reference>
<reference evidence="13" key="2">
    <citation type="submission" date="2016-01" db="EMBL/GenBank/DDBJ databases">
        <authorList>
            <person name="Poehlein A."/>
            <person name="Schlien K."/>
            <person name="Gottschalk G."/>
            <person name="Buckel W."/>
            <person name="Daniel R."/>
        </authorList>
    </citation>
    <scope>NUCLEOTIDE SEQUENCE [LARGE SCALE GENOMIC DNA]</scope>
    <source>
        <strain evidence="13">X2</strain>
    </source>
</reference>
<dbReference type="Gene3D" id="3.20.20.80">
    <property type="entry name" value="Glycosidases"/>
    <property type="match status" value="1"/>
</dbReference>
<organism evidence="12 14">
    <name type="scientific">Anaerotignum propionicum DSM 1682</name>
    <dbReference type="NCBI Taxonomy" id="991789"/>
    <lineage>
        <taxon>Bacteria</taxon>
        <taxon>Bacillati</taxon>
        <taxon>Bacillota</taxon>
        <taxon>Clostridia</taxon>
        <taxon>Lachnospirales</taxon>
        <taxon>Anaerotignaceae</taxon>
        <taxon>Anaerotignum</taxon>
    </lineage>
</organism>
<dbReference type="EMBL" id="CP014223">
    <property type="protein sequence ID" value="AMJ39833.1"/>
    <property type="molecule type" value="Genomic_DNA"/>
</dbReference>
<comment type="similarity">
    <text evidence="2 10">Belongs to the disproportionating enzyme family.</text>
</comment>
<evidence type="ECO:0000256" key="7">
    <source>
        <dbReference type="ARBA" id="ARBA00023277"/>
    </source>
</evidence>
<evidence type="ECO:0000256" key="5">
    <source>
        <dbReference type="ARBA" id="ARBA00022676"/>
    </source>
</evidence>
<dbReference type="InterPro" id="IPR003385">
    <property type="entry name" value="Glyco_hydro_77"/>
</dbReference>
<evidence type="ECO:0000256" key="10">
    <source>
        <dbReference type="RuleBase" id="RU361207"/>
    </source>
</evidence>
<dbReference type="RefSeq" id="WP_066046851.1">
    <property type="nucleotide sequence ID" value="NZ_CP014223.1"/>
</dbReference>
<keyword evidence="13" id="KW-1185">Reference proteome</keyword>
<gene>
    <name evidence="11" type="primary">malQ</name>
    <name evidence="11" type="ORF">CPRO_02100</name>
    <name evidence="12" type="ORF">SAMN02745151_00143</name>
</gene>
<evidence type="ECO:0000313" key="12">
    <source>
        <dbReference type="EMBL" id="SHE27990.1"/>
    </source>
</evidence>
<evidence type="ECO:0000256" key="9">
    <source>
        <dbReference type="ARBA" id="ARBA00031501"/>
    </source>
</evidence>
<dbReference type="InterPro" id="IPR017853">
    <property type="entry name" value="GH"/>
</dbReference>
<dbReference type="EMBL" id="FQUA01000001">
    <property type="protein sequence ID" value="SHE27990.1"/>
    <property type="molecule type" value="Genomic_DNA"/>
</dbReference>
<evidence type="ECO:0000256" key="6">
    <source>
        <dbReference type="ARBA" id="ARBA00022679"/>
    </source>
</evidence>
<evidence type="ECO:0000313" key="14">
    <source>
        <dbReference type="Proteomes" id="UP000184204"/>
    </source>
</evidence>
<accession>A0A110A6Y8</accession>
<keyword evidence="5 10" id="KW-0328">Glycosyltransferase</keyword>
<dbReference type="NCBIfam" id="NF011080">
    <property type="entry name" value="PRK14508.1-3"/>
    <property type="match status" value="1"/>
</dbReference>
<dbReference type="KEGG" id="cpro:CPRO_02100"/>
<reference evidence="11 13" key="1">
    <citation type="journal article" date="2016" name="Genome Announc.">
        <title>Complete Genome Sequence of the Amino Acid-Fermenting Clostridium propionicum X2 (DSM 1682).</title>
        <authorList>
            <person name="Poehlein A."/>
            <person name="Schlien K."/>
            <person name="Chowdhury N.P."/>
            <person name="Gottschalk G."/>
            <person name="Buckel W."/>
            <person name="Daniel R."/>
        </authorList>
    </citation>
    <scope>NUCLEOTIDE SEQUENCE [LARGE SCALE GENOMIC DNA]</scope>
    <source>
        <strain evidence="11 13">X2</strain>
    </source>
</reference>
<proteinExistence type="inferred from homology"/>
<evidence type="ECO:0000256" key="8">
    <source>
        <dbReference type="ARBA" id="ARBA00031423"/>
    </source>
</evidence>
<evidence type="ECO:0000256" key="3">
    <source>
        <dbReference type="ARBA" id="ARBA00012560"/>
    </source>
</evidence>
<dbReference type="EC" id="2.4.1.25" evidence="3 10"/>
<keyword evidence="6 10" id="KW-0808">Transferase</keyword>
<evidence type="ECO:0000256" key="1">
    <source>
        <dbReference type="ARBA" id="ARBA00000439"/>
    </source>
</evidence>
<sequence length="526" mass="61302">MFESRKSGILLHPSSIPSPFGIGDFGRDAYRFIDELAAAKQTLWQILPLCPVDSGGSPYQSTSAFAGEPLFISVDFLVDEGLLSQNEVEAKKLATFHRTDYSVARELKMPLLRRAFENFRKEEYPKAYEEFLEENKVWLEDYALFMAIKAFFIEKRKEDDKDLLEFNRDTEGFLSEEKVRGYFYSACWCSFPKELRERKAETIVKWRELLTNNIQWECFLQYLFHKQWRVLKSYANENKIQIIGDAPIFVSYDSADVWANQKAFQLNGLGFPTVVAGVPPDYFSETGQLWGNPLYQWKYHEKTGYQWWTSRIRKALEDMDILRIDHFRGFESYWEIPFDAVDAREGQWVKGPGKKLFRRLEKALGELPLIAEDLGIITEEVHKLREKTGFPGMRVLQFAFGQDKNHPYLPHSFNQNTVVYTGTHDNNTTLGWYENAAEKEKDHFRRYMNVTGEAPNWDMIRLAFSSPAQLAIIPLQDVLGLGQEYRMNQPGTTEGNWSFAFDWDMWNDGCTEGLKYLSRLFGRNHG</sequence>
<dbReference type="GO" id="GO:0004134">
    <property type="term" value="F:4-alpha-glucanotransferase activity"/>
    <property type="evidence" value="ECO:0007669"/>
    <property type="project" value="UniProtKB-EC"/>
</dbReference>
<name>A0A110A6Y8_ANAPI</name>
<dbReference type="GO" id="GO:0005975">
    <property type="term" value="P:carbohydrate metabolic process"/>
    <property type="evidence" value="ECO:0007669"/>
    <property type="project" value="InterPro"/>
</dbReference>
<dbReference type="PANTHER" id="PTHR32438">
    <property type="entry name" value="4-ALPHA-GLUCANOTRANSFERASE DPE1, CHLOROPLASTIC/AMYLOPLASTIC"/>
    <property type="match status" value="1"/>
</dbReference>
<keyword evidence="7 10" id="KW-0119">Carbohydrate metabolism</keyword>
<evidence type="ECO:0000256" key="2">
    <source>
        <dbReference type="ARBA" id="ARBA00005684"/>
    </source>
</evidence>
<evidence type="ECO:0000313" key="11">
    <source>
        <dbReference type="EMBL" id="AMJ39833.1"/>
    </source>
</evidence>